<feature type="region of interest" description="Disordered" evidence="1">
    <location>
        <begin position="389"/>
        <end position="422"/>
    </location>
</feature>
<proteinExistence type="predicted"/>
<feature type="signal peptide" evidence="2">
    <location>
        <begin position="1"/>
        <end position="37"/>
    </location>
</feature>
<evidence type="ECO:0000256" key="2">
    <source>
        <dbReference type="SAM" id="SignalP"/>
    </source>
</evidence>
<accession>A0A370FGH6</accession>
<organism evidence="3 4">
    <name type="scientific">Pseudacidovorax intermedius</name>
    <dbReference type="NCBI Taxonomy" id="433924"/>
    <lineage>
        <taxon>Bacteria</taxon>
        <taxon>Pseudomonadati</taxon>
        <taxon>Pseudomonadota</taxon>
        <taxon>Betaproteobacteria</taxon>
        <taxon>Burkholderiales</taxon>
        <taxon>Comamonadaceae</taxon>
        <taxon>Pseudacidovorax</taxon>
    </lineage>
</organism>
<evidence type="ECO:0000313" key="4">
    <source>
        <dbReference type="Proteomes" id="UP000255265"/>
    </source>
</evidence>
<evidence type="ECO:0000256" key="1">
    <source>
        <dbReference type="SAM" id="MobiDB-lite"/>
    </source>
</evidence>
<feature type="compositionally biased region" description="Low complexity" evidence="1">
    <location>
        <begin position="398"/>
        <end position="418"/>
    </location>
</feature>
<feature type="region of interest" description="Disordered" evidence="1">
    <location>
        <begin position="441"/>
        <end position="463"/>
    </location>
</feature>
<name>A0A370FGH6_9BURK</name>
<gene>
    <name evidence="3" type="ORF">DFR41_1034</name>
</gene>
<dbReference type="InterPro" id="IPR047589">
    <property type="entry name" value="DUF11_rpt"/>
</dbReference>
<feature type="compositionally biased region" description="Polar residues" evidence="1">
    <location>
        <begin position="448"/>
        <end position="463"/>
    </location>
</feature>
<protein>
    <submittedName>
        <fullName evidence="3">Putative repeat protein (TIGR01451 family)</fullName>
    </submittedName>
</protein>
<reference evidence="3 4" key="1">
    <citation type="submission" date="2018-07" db="EMBL/GenBank/DDBJ databases">
        <title>Genomic Encyclopedia of Type Strains, Phase IV (KMG-IV): sequencing the most valuable type-strain genomes for metagenomic binning, comparative biology and taxonomic classification.</title>
        <authorList>
            <person name="Goeker M."/>
        </authorList>
    </citation>
    <scope>NUCLEOTIDE SEQUENCE [LARGE SCALE GENOMIC DNA]</scope>
    <source>
        <strain evidence="3 4">DSM 21352</strain>
    </source>
</reference>
<dbReference type="NCBIfam" id="TIGR01451">
    <property type="entry name" value="B_ant_repeat"/>
    <property type="match status" value="1"/>
</dbReference>
<dbReference type="AlphaFoldDB" id="A0A370FGH6"/>
<dbReference type="EMBL" id="QQAV01000003">
    <property type="protein sequence ID" value="RDI25850.1"/>
    <property type="molecule type" value="Genomic_DNA"/>
</dbReference>
<keyword evidence="4" id="KW-1185">Reference proteome</keyword>
<keyword evidence="2" id="KW-0732">Signal</keyword>
<sequence length="1004" mass="99190">MKNQYPLTRGSGKLLATWAGTAAMAAVFLSGSPAAMAAAPAAGTSIGNVASASYLDPNGTSQVSTSNLVQTTVLQVGSYALDGKITTASTLDVVNNKTGAAGATIYAAHVLTNTGNGADGFNIKVDASASKKFAKIEIYNDSNFDGLPDSATPLCSDATGQTGCSLTSVTTVAGNNGQYGFVVAYSIPTTATGTGAYDVGNVTVTPQASSVTSYGYAASNQSVQVQDSVTLTNAAAFNVSKALALPNTGIGAPGGGSWPAAIAAGKRTPAGATCATTWAGMGSNPASCVYTTYTITYSNTGGAVGRFNLQDVIGTGATAGFTYVSGSAVWSSNPGVALSETAGSNGANIDFAASGGTLTFVDNSLPVNNTRSLTFVVLVNSSATVGTASTTNTVKYNPTDAPTATASAPALGSTPSTSNGSPFTVQGTYSVAVGAATSVASSDAKDSTAGTPNNSSTDAQSNAKVAAGSATSFTHVVYNLGNDTDSVNISIATQTFPANTIFRFYKSDGTTELSDTNNDGKVDTGPIAIGGSVKVIVKATIPPTTAINTGANYTLTLLGTSGSDSGQFDASKDTVVAVTGPAVDLTNSAAGVFASGSKADVGTGPSAQPTVTQDPVPAGSWTTFDLWVTNNDSNANTYTLSASSTSGFPGSLPAGWTVKFVSGATTSASCAAGTAITTTGTAAANGGQTQVTACIFVPATQVQISQAVYFQVRAVSAASDGSTPVDTLYDQVNVTAAASTYSATIGVAGTGQVAPGGSIVYAHTLSATGTGACKPGKLTVTLGSGNAALGWTYAAYVDSNGNGVIDASDQLIDATGAIPAPVPGTDVKLLIKLFAPGGATVGSADISTVAVTFPAGSDNCGTPSTTDTTTVVAAQVRLYKTQAKNPNATCDAAGITTALGNLATTALTAKPGECIVYQVKAINEGTSTVTNLNISDVLPAYTTLTTVQPTSTCASSAGTVLPAFTNPTGWSASTTSVSCGNGTTATTVAPGASATLTFQVQLQQ</sequence>
<feature type="chain" id="PRO_5016843392" evidence="2">
    <location>
        <begin position="38"/>
        <end position="1004"/>
    </location>
</feature>
<evidence type="ECO:0000313" key="3">
    <source>
        <dbReference type="EMBL" id="RDI25850.1"/>
    </source>
</evidence>
<dbReference type="RefSeq" id="WP_244917707.1">
    <property type="nucleotide sequence ID" value="NZ_QQAV01000003.1"/>
</dbReference>
<comment type="caution">
    <text evidence="3">The sequence shown here is derived from an EMBL/GenBank/DDBJ whole genome shotgun (WGS) entry which is preliminary data.</text>
</comment>
<dbReference type="Proteomes" id="UP000255265">
    <property type="component" value="Unassembled WGS sequence"/>
</dbReference>